<dbReference type="KEGG" id="pno:SNOG_13541"/>
<reference evidence="2" key="1">
    <citation type="journal article" date="2021" name="BMC Genomics">
        <title>Chromosome-level genome assembly and manually-curated proteome of model necrotroph Parastagonospora nodorum Sn15 reveals a genome-wide trove of candidate effector homologs, and redundancy of virulence-related functions within an accessory chromosome.</title>
        <authorList>
            <person name="Bertazzoni S."/>
            <person name="Jones D.A.B."/>
            <person name="Phan H.T."/>
            <person name="Tan K.-C."/>
            <person name="Hane J.K."/>
        </authorList>
    </citation>
    <scope>NUCLEOTIDE SEQUENCE [LARGE SCALE GENOMIC DNA]</scope>
    <source>
        <strain evidence="2">SN15 / ATCC MYA-4574 / FGSC 10173)</strain>
    </source>
</reference>
<name>A0A7U2IB66_PHANO</name>
<sequence>MASINMPQSAKAQLIPIKTVHRGKHGATVFAILKNKPNQEHRALKIITKSKLGFVTKAFFDNLKAIQGQTGHPLTRVYEHDADLTWYTMSWVKGYHVSYLLGNHYTNGLPPFLLFRVLDQVFHAEQHLQKNGLCHVNLRNGENIMLRAGGHVMPYITLIDYSAVETYTVNKAGQVLEEFIMLARRMTRGQTKVPDYFRRVRGGGPFKDVPLAEADWFFKYIAHWKWDGKQTLDEWWEGSEDQIGTRLMADVSELKDDGMVTEVMEFLKMPKVSEEEIATGKVSGGLDVIEEE</sequence>
<dbReference type="OMA" id="KGICHAN"/>
<dbReference type="Proteomes" id="UP000663193">
    <property type="component" value="Chromosome 21"/>
</dbReference>
<proteinExistence type="predicted"/>
<dbReference type="SUPFAM" id="SSF56112">
    <property type="entry name" value="Protein kinase-like (PK-like)"/>
    <property type="match status" value="1"/>
</dbReference>
<evidence type="ECO:0008006" key="3">
    <source>
        <dbReference type="Google" id="ProtNLM"/>
    </source>
</evidence>
<dbReference type="EMBL" id="CP069043">
    <property type="protein sequence ID" value="QRD06639.1"/>
    <property type="molecule type" value="Genomic_DNA"/>
</dbReference>
<dbReference type="VEuPathDB" id="FungiDB:JI435_135410"/>
<keyword evidence="2" id="KW-1185">Reference proteome</keyword>
<protein>
    <recommendedName>
        <fullName evidence="3">Protein kinase domain-containing protein</fullName>
    </recommendedName>
</protein>
<accession>A0A7U2IB66</accession>
<evidence type="ECO:0000313" key="2">
    <source>
        <dbReference type="Proteomes" id="UP000663193"/>
    </source>
</evidence>
<dbReference type="AlphaFoldDB" id="A0A7U2IB66"/>
<gene>
    <name evidence="1" type="ORF">JI435_135410</name>
</gene>
<dbReference type="InterPro" id="IPR011009">
    <property type="entry name" value="Kinase-like_dom_sf"/>
</dbReference>
<dbReference type="Gene3D" id="3.30.200.20">
    <property type="entry name" value="Phosphorylase Kinase, domain 1"/>
    <property type="match status" value="1"/>
</dbReference>
<organism evidence="1 2">
    <name type="scientific">Phaeosphaeria nodorum (strain SN15 / ATCC MYA-4574 / FGSC 10173)</name>
    <name type="common">Glume blotch fungus</name>
    <name type="synonym">Parastagonospora nodorum</name>
    <dbReference type="NCBI Taxonomy" id="321614"/>
    <lineage>
        <taxon>Eukaryota</taxon>
        <taxon>Fungi</taxon>
        <taxon>Dikarya</taxon>
        <taxon>Ascomycota</taxon>
        <taxon>Pezizomycotina</taxon>
        <taxon>Dothideomycetes</taxon>
        <taxon>Pleosporomycetidae</taxon>
        <taxon>Pleosporales</taxon>
        <taxon>Pleosporineae</taxon>
        <taxon>Phaeosphaeriaceae</taxon>
        <taxon>Parastagonospora</taxon>
    </lineage>
</organism>
<dbReference type="OrthoDB" id="3670687at2759"/>
<dbReference type="Gene3D" id="1.10.510.10">
    <property type="entry name" value="Transferase(Phosphotransferase) domain 1"/>
    <property type="match status" value="1"/>
</dbReference>
<dbReference type="RefSeq" id="XP_001803750.1">
    <property type="nucleotide sequence ID" value="XM_001803698.1"/>
</dbReference>
<evidence type="ECO:0000313" key="1">
    <source>
        <dbReference type="EMBL" id="QRD06639.1"/>
    </source>
</evidence>